<dbReference type="InterPro" id="IPR006343">
    <property type="entry name" value="DnaB/C_C"/>
</dbReference>
<dbReference type="InterPro" id="IPR036390">
    <property type="entry name" value="WH_DNA-bd_sf"/>
</dbReference>
<protein>
    <submittedName>
        <fullName evidence="4">DnaD domain-containing protein</fullName>
    </submittedName>
</protein>
<dbReference type="InterPro" id="IPR053162">
    <property type="entry name" value="DnaD"/>
</dbReference>
<feature type="domain" description="DnaB/C C-terminal" evidence="2">
    <location>
        <begin position="125"/>
        <end position="195"/>
    </location>
</feature>
<dbReference type="Gene3D" id="1.10.10.630">
    <property type="entry name" value="DnaD domain-like"/>
    <property type="match status" value="1"/>
</dbReference>
<dbReference type="SUPFAM" id="SSF46785">
    <property type="entry name" value="Winged helix' DNA-binding domain"/>
    <property type="match status" value="1"/>
</dbReference>
<reference evidence="4 5" key="1">
    <citation type="submission" date="2023-10" db="EMBL/GenBank/DDBJ databases">
        <title>Virgibacillus soli CC-YMP-6 genome.</title>
        <authorList>
            <person name="Miliotis G."/>
            <person name="Sengupta P."/>
            <person name="Hameed A."/>
            <person name="Chuvochina M."/>
            <person name="Mcdonagh F."/>
            <person name="Simpson A.C."/>
            <person name="Singh N.K."/>
            <person name="Rekha P.D."/>
            <person name="Raman K."/>
            <person name="Hugenholtz P."/>
            <person name="Venkateswaran K."/>
        </authorList>
    </citation>
    <scope>NUCLEOTIDE SEQUENCE [LARGE SCALE GENOMIC DNA]</scope>
    <source>
        <strain evidence="4 5">CC-YMP-6</strain>
    </source>
</reference>
<name>A0ABU5CR09_9BACI</name>
<dbReference type="InterPro" id="IPR053843">
    <property type="entry name" value="DnaD_N"/>
</dbReference>
<accession>A0ABU5CR09</accession>
<comment type="similarity">
    <text evidence="1">Belongs to the DnaB/DnaD family.</text>
</comment>
<evidence type="ECO:0000256" key="1">
    <source>
        <dbReference type="ARBA" id="ARBA00093462"/>
    </source>
</evidence>
<evidence type="ECO:0000313" key="4">
    <source>
        <dbReference type="EMBL" id="MDY0408296.1"/>
    </source>
</evidence>
<evidence type="ECO:0000259" key="3">
    <source>
        <dbReference type="Pfam" id="PF21984"/>
    </source>
</evidence>
<dbReference type="RefSeq" id="WP_320379041.1">
    <property type="nucleotide sequence ID" value="NZ_JAWDIQ010000001.1"/>
</dbReference>
<proteinExistence type="inferred from homology"/>
<dbReference type="Pfam" id="PF07261">
    <property type="entry name" value="DnaB_2"/>
    <property type="match status" value="1"/>
</dbReference>
<sequence length="224" mass="26044">MTKGYNIQQILLDQLSISTSLLSSYTSLGLDEKEVMVLIQIHRFAYEGNFFPTPFDIASCMSVSEDECSKILRKLVRKQFLTIEKGENAENQVSEVYSLETLWKNLYDEKLEKVEEEHFGTIFVLFEQEFGRPISPFEIEMINAWIDEDQIAPSLIKAGLREAVLMGKLNFKYIDRILRDWQKKGIQTVEQARDASRTIRQTRQTNTREYKEEATGIRPFIIIG</sequence>
<evidence type="ECO:0000259" key="2">
    <source>
        <dbReference type="Pfam" id="PF07261"/>
    </source>
</evidence>
<feature type="domain" description="DnaD N-terminal" evidence="3">
    <location>
        <begin position="17"/>
        <end position="116"/>
    </location>
</feature>
<dbReference type="Pfam" id="PF21984">
    <property type="entry name" value="DnaD_N"/>
    <property type="match status" value="1"/>
</dbReference>
<dbReference type="InterPro" id="IPR034829">
    <property type="entry name" value="DnaD-like_sf"/>
</dbReference>
<organism evidence="4 5">
    <name type="scientific">Paracerasibacillus soli</name>
    <dbReference type="NCBI Taxonomy" id="480284"/>
    <lineage>
        <taxon>Bacteria</taxon>
        <taxon>Bacillati</taxon>
        <taxon>Bacillota</taxon>
        <taxon>Bacilli</taxon>
        <taxon>Bacillales</taxon>
        <taxon>Bacillaceae</taxon>
        <taxon>Paracerasibacillus</taxon>
    </lineage>
</organism>
<dbReference type="Proteomes" id="UP001275315">
    <property type="component" value="Unassembled WGS sequence"/>
</dbReference>
<dbReference type="Gene3D" id="1.10.10.10">
    <property type="entry name" value="Winged helix-like DNA-binding domain superfamily/Winged helix DNA-binding domain"/>
    <property type="match status" value="1"/>
</dbReference>
<evidence type="ECO:0000313" key="5">
    <source>
        <dbReference type="Proteomes" id="UP001275315"/>
    </source>
</evidence>
<dbReference type="EMBL" id="JAWDIQ010000001">
    <property type="protein sequence ID" value="MDY0408296.1"/>
    <property type="molecule type" value="Genomic_DNA"/>
</dbReference>
<dbReference type="NCBIfam" id="TIGR01446">
    <property type="entry name" value="DnaD_dom"/>
    <property type="match status" value="1"/>
</dbReference>
<gene>
    <name evidence="4" type="ORF">RWD45_06605</name>
</gene>
<keyword evidence="5" id="KW-1185">Reference proteome</keyword>
<dbReference type="PANTHER" id="PTHR37293:SF6">
    <property type="entry name" value="DNA REPLICATION PROTEIN DNAD"/>
    <property type="match status" value="1"/>
</dbReference>
<comment type="caution">
    <text evidence="4">The sequence shown here is derived from an EMBL/GenBank/DDBJ whole genome shotgun (WGS) entry which is preliminary data.</text>
</comment>
<dbReference type="InterPro" id="IPR036388">
    <property type="entry name" value="WH-like_DNA-bd_sf"/>
</dbReference>
<dbReference type="SUPFAM" id="SSF158499">
    <property type="entry name" value="DnaD domain-like"/>
    <property type="match status" value="1"/>
</dbReference>
<dbReference type="PANTHER" id="PTHR37293">
    <property type="entry name" value="PHAGE REPLICATION PROTEIN-RELATED"/>
    <property type="match status" value="1"/>
</dbReference>